<feature type="compositionally biased region" description="Low complexity" evidence="1">
    <location>
        <begin position="243"/>
        <end position="291"/>
    </location>
</feature>
<gene>
    <name evidence="3" type="ORF">TELCIR_02278</name>
</gene>
<evidence type="ECO:0000313" key="3">
    <source>
        <dbReference type="EMBL" id="PIO75673.1"/>
    </source>
</evidence>
<dbReference type="AlphaFoldDB" id="A0A2G9UZN0"/>
<dbReference type="CDD" id="cd05380">
    <property type="entry name" value="CAP_euk"/>
    <property type="match status" value="1"/>
</dbReference>
<dbReference type="InterPro" id="IPR014044">
    <property type="entry name" value="CAP_dom"/>
</dbReference>
<evidence type="ECO:0000256" key="1">
    <source>
        <dbReference type="SAM" id="MobiDB-lite"/>
    </source>
</evidence>
<dbReference type="Pfam" id="PF00188">
    <property type="entry name" value="CAP"/>
    <property type="match status" value="2"/>
</dbReference>
<keyword evidence="4" id="KW-1185">Reference proteome</keyword>
<proteinExistence type="predicted"/>
<dbReference type="SUPFAM" id="SSF55797">
    <property type="entry name" value="PR-1-like"/>
    <property type="match status" value="2"/>
</dbReference>
<evidence type="ECO:0000313" key="4">
    <source>
        <dbReference type="Proteomes" id="UP000230423"/>
    </source>
</evidence>
<dbReference type="EMBL" id="KZ345117">
    <property type="protein sequence ID" value="PIO75673.1"/>
    <property type="molecule type" value="Genomic_DNA"/>
</dbReference>
<sequence>MSSRLVHRNIVWLARSGLHLTAADIRRQASTHEGPNLSVDTVHVVYEMMVYSDITQTSSLPSSITSEDVADVALGQWKLEPYKYGIGDDVKYTDTKLQDFANIIYYKTTEYGCHYQVCTNNIAMVPVSVLACVFNNAPQMNEPLYMASTTGRVDGCNFDSDCQEYVPFSKCTATASTSNSYRGLCYTTNVTTFITPSFEASSTPVASMSTTVPATAGFLTTAEESVALSSTSFESTEFKPETTEAASTTTQATAMSSSKATEETTATSEAATTTEATTVASTTTTPISATTVPPNPMTEALRLKVIDMHNYRRSRLAQGLVPNAETGKNAPAGSNIYELKYNLDLEKDAQQYANTCPQTPSPVSSRSSQGETLQVLQYDPSKSYYDILVTALQSSWKEIKESGVDEAMMFTEALEYNSWMPPIMFTQSTPILVKGTRTTPEMVWAHAKEATGPPDKTAMDFEAQGKRPQGAPKKRWRDFVKKDSSEVTATAEFALDRTKWRKLTRTVDPATARD</sequence>
<dbReference type="InterPro" id="IPR035940">
    <property type="entry name" value="CAP_sf"/>
</dbReference>
<dbReference type="Proteomes" id="UP000230423">
    <property type="component" value="Unassembled WGS sequence"/>
</dbReference>
<name>A0A2G9UZN0_TELCI</name>
<evidence type="ECO:0000259" key="2">
    <source>
        <dbReference type="SMART" id="SM00198"/>
    </source>
</evidence>
<feature type="region of interest" description="Disordered" evidence="1">
    <location>
        <begin position="231"/>
        <end position="296"/>
    </location>
</feature>
<dbReference type="SMART" id="SM00198">
    <property type="entry name" value="SCP"/>
    <property type="match status" value="1"/>
</dbReference>
<feature type="domain" description="SCP" evidence="2">
    <location>
        <begin position="300"/>
        <end position="469"/>
    </location>
</feature>
<protein>
    <submittedName>
        <fullName evidence="3">SCP-like protein</fullName>
    </submittedName>
</protein>
<dbReference type="Gene3D" id="3.40.33.10">
    <property type="entry name" value="CAP"/>
    <property type="match status" value="2"/>
</dbReference>
<accession>A0A2G9UZN0</accession>
<organism evidence="3 4">
    <name type="scientific">Teladorsagia circumcincta</name>
    <name type="common">Brown stomach worm</name>
    <name type="synonym">Ostertagia circumcincta</name>
    <dbReference type="NCBI Taxonomy" id="45464"/>
    <lineage>
        <taxon>Eukaryota</taxon>
        <taxon>Metazoa</taxon>
        <taxon>Ecdysozoa</taxon>
        <taxon>Nematoda</taxon>
        <taxon>Chromadorea</taxon>
        <taxon>Rhabditida</taxon>
        <taxon>Rhabditina</taxon>
        <taxon>Rhabditomorpha</taxon>
        <taxon>Strongyloidea</taxon>
        <taxon>Trichostrongylidae</taxon>
        <taxon>Teladorsagia</taxon>
    </lineage>
</organism>
<reference evidence="3 4" key="1">
    <citation type="submission" date="2015-09" db="EMBL/GenBank/DDBJ databases">
        <title>Draft genome of the parasitic nematode Teladorsagia circumcincta isolate WARC Sus (inbred).</title>
        <authorList>
            <person name="Mitreva M."/>
        </authorList>
    </citation>
    <scope>NUCLEOTIDE SEQUENCE [LARGE SCALE GENOMIC DNA]</scope>
    <source>
        <strain evidence="3 4">S</strain>
    </source>
</reference>